<feature type="compositionally biased region" description="Basic and acidic residues" evidence="1">
    <location>
        <begin position="246"/>
        <end position="258"/>
    </location>
</feature>
<keyword evidence="3" id="KW-1185">Reference proteome</keyword>
<dbReference type="EMBL" id="HG001818">
    <property type="protein sequence ID" value="CDF37175.1"/>
    <property type="molecule type" value="Genomic_DNA"/>
</dbReference>
<protein>
    <submittedName>
        <fullName evidence="2">Uncharacterized protein</fullName>
    </submittedName>
</protein>
<organism evidence="2 3">
    <name type="scientific">Chondrus crispus</name>
    <name type="common">Carrageen Irish moss</name>
    <name type="synonym">Polymorpha crispa</name>
    <dbReference type="NCBI Taxonomy" id="2769"/>
    <lineage>
        <taxon>Eukaryota</taxon>
        <taxon>Rhodophyta</taxon>
        <taxon>Florideophyceae</taxon>
        <taxon>Rhodymeniophycidae</taxon>
        <taxon>Gigartinales</taxon>
        <taxon>Gigartinaceae</taxon>
        <taxon>Chondrus</taxon>
    </lineage>
</organism>
<gene>
    <name evidence="2" type="ORF">CHC_T00005133001</name>
</gene>
<dbReference type="KEGG" id="ccp:CHC_T00005133001"/>
<evidence type="ECO:0000256" key="1">
    <source>
        <dbReference type="SAM" id="MobiDB-lite"/>
    </source>
</evidence>
<name>R7QIC6_CHOCR</name>
<dbReference type="RefSeq" id="XP_005716994.1">
    <property type="nucleotide sequence ID" value="XM_005716937.1"/>
</dbReference>
<dbReference type="AlphaFoldDB" id="R7QIC6"/>
<dbReference type="OrthoDB" id="10446381at2759"/>
<dbReference type="GeneID" id="17324696"/>
<evidence type="ECO:0000313" key="3">
    <source>
        <dbReference type="Proteomes" id="UP000012073"/>
    </source>
</evidence>
<sequence length="272" mass="30789">MASVAHFFEAFKDVIPLKEISEDTYEDLTPSLLEGAVVEPEVDARACLALRDLIMTLLLTIGAATKKSLATTWFQSLRILVGSNRAAFLDCYDHHENVLGRFENGLDFVTNVDWNVRLGIMLSLCDVAAETSQSIRDAIREAELECTHQKNAIEAKGYRLLPMGRCSKRRVHYKVGKTRIYSGYKRKGTGALLPECSDSESMKQLAAALESTQTIRDQTLASRIRDIHLAPLIELEEKNKKKLEKTRLAEIRKEESRRRNSARPRRSKASYF</sequence>
<accession>R7QIC6</accession>
<evidence type="ECO:0000313" key="2">
    <source>
        <dbReference type="EMBL" id="CDF37175.1"/>
    </source>
</evidence>
<dbReference type="Gramene" id="CDF37175">
    <property type="protein sequence ID" value="CDF37175"/>
    <property type="gene ID" value="CHC_T00005133001"/>
</dbReference>
<proteinExistence type="predicted"/>
<feature type="region of interest" description="Disordered" evidence="1">
    <location>
        <begin position="246"/>
        <end position="272"/>
    </location>
</feature>
<feature type="compositionally biased region" description="Basic residues" evidence="1">
    <location>
        <begin position="259"/>
        <end position="272"/>
    </location>
</feature>
<reference evidence="3" key="1">
    <citation type="journal article" date="2013" name="Proc. Natl. Acad. Sci. U.S.A.">
        <title>Genome structure and metabolic features in the red seaweed Chondrus crispus shed light on evolution of the Archaeplastida.</title>
        <authorList>
            <person name="Collen J."/>
            <person name="Porcel B."/>
            <person name="Carre W."/>
            <person name="Ball S.G."/>
            <person name="Chaparro C."/>
            <person name="Tonon T."/>
            <person name="Barbeyron T."/>
            <person name="Michel G."/>
            <person name="Noel B."/>
            <person name="Valentin K."/>
            <person name="Elias M."/>
            <person name="Artiguenave F."/>
            <person name="Arun A."/>
            <person name="Aury J.M."/>
            <person name="Barbosa-Neto J.F."/>
            <person name="Bothwell J.H."/>
            <person name="Bouget F.Y."/>
            <person name="Brillet L."/>
            <person name="Cabello-Hurtado F."/>
            <person name="Capella-Gutierrez S."/>
            <person name="Charrier B."/>
            <person name="Cladiere L."/>
            <person name="Cock J.M."/>
            <person name="Coelho S.M."/>
            <person name="Colleoni C."/>
            <person name="Czjzek M."/>
            <person name="Da Silva C."/>
            <person name="Delage L."/>
            <person name="Denoeud F."/>
            <person name="Deschamps P."/>
            <person name="Dittami S.M."/>
            <person name="Gabaldon T."/>
            <person name="Gachon C.M."/>
            <person name="Groisillier A."/>
            <person name="Herve C."/>
            <person name="Jabbari K."/>
            <person name="Katinka M."/>
            <person name="Kloareg B."/>
            <person name="Kowalczyk N."/>
            <person name="Labadie K."/>
            <person name="Leblanc C."/>
            <person name="Lopez P.J."/>
            <person name="McLachlan D.H."/>
            <person name="Meslet-Cladiere L."/>
            <person name="Moustafa A."/>
            <person name="Nehr Z."/>
            <person name="Nyvall Collen P."/>
            <person name="Panaud O."/>
            <person name="Partensky F."/>
            <person name="Poulain J."/>
            <person name="Rensing S.A."/>
            <person name="Rousvoal S."/>
            <person name="Samson G."/>
            <person name="Symeonidi A."/>
            <person name="Weissenbach J."/>
            <person name="Zambounis A."/>
            <person name="Wincker P."/>
            <person name="Boyen C."/>
        </authorList>
    </citation>
    <scope>NUCLEOTIDE SEQUENCE [LARGE SCALE GENOMIC DNA]</scope>
    <source>
        <strain evidence="3">cv. Stackhouse</strain>
    </source>
</reference>
<dbReference type="Proteomes" id="UP000012073">
    <property type="component" value="Unassembled WGS sequence"/>
</dbReference>